<organism evidence="3 4">
    <name type="scientific">Lentzea cavernae</name>
    <dbReference type="NCBI Taxonomy" id="2020703"/>
    <lineage>
        <taxon>Bacteria</taxon>
        <taxon>Bacillati</taxon>
        <taxon>Actinomycetota</taxon>
        <taxon>Actinomycetes</taxon>
        <taxon>Pseudonocardiales</taxon>
        <taxon>Pseudonocardiaceae</taxon>
        <taxon>Lentzea</taxon>
    </lineage>
</organism>
<proteinExistence type="predicted"/>
<keyword evidence="2" id="KW-0472">Membrane</keyword>
<evidence type="ECO:0000256" key="1">
    <source>
        <dbReference type="SAM" id="MobiDB-lite"/>
    </source>
</evidence>
<feature type="compositionally biased region" description="Polar residues" evidence="1">
    <location>
        <begin position="58"/>
        <end position="67"/>
    </location>
</feature>
<feature type="region of interest" description="Disordered" evidence="1">
    <location>
        <begin position="51"/>
        <end position="71"/>
    </location>
</feature>
<dbReference type="Proteomes" id="UP000605568">
    <property type="component" value="Unassembled WGS sequence"/>
</dbReference>
<comment type="caution">
    <text evidence="3">The sequence shown here is derived from an EMBL/GenBank/DDBJ whole genome shotgun (WGS) entry which is preliminary data.</text>
</comment>
<keyword evidence="2" id="KW-0812">Transmembrane</keyword>
<evidence type="ECO:0000313" key="4">
    <source>
        <dbReference type="Proteomes" id="UP000605568"/>
    </source>
</evidence>
<gene>
    <name evidence="3" type="ORF">GCM10017774_37730</name>
</gene>
<keyword evidence="2" id="KW-1133">Transmembrane helix</keyword>
<sequence>MLLTVLLTGWGLPPPRQCDVTVPPAAAGQTQTLEIPPRAEIRPNEPRWTLKRGCASRPAQSSSTTPAKTHPAGALTVMGGRTFGPLLLALAPLVIRARVKRRRKQLLNVHSKPERDKYADAHLHLRAEEGHDRSGVTRAETDHDAIVVRRTSTCGSRKIPPIAPMESPYCLVRRFQWRGASPPGG</sequence>
<dbReference type="EMBL" id="BNAR01000005">
    <property type="protein sequence ID" value="GHH42079.1"/>
    <property type="molecule type" value="Genomic_DNA"/>
</dbReference>
<reference evidence="4" key="1">
    <citation type="journal article" date="2019" name="Int. J. Syst. Evol. Microbiol.">
        <title>The Global Catalogue of Microorganisms (GCM) 10K type strain sequencing project: providing services to taxonomists for standard genome sequencing and annotation.</title>
        <authorList>
            <consortium name="The Broad Institute Genomics Platform"/>
            <consortium name="The Broad Institute Genome Sequencing Center for Infectious Disease"/>
            <person name="Wu L."/>
            <person name="Ma J."/>
        </authorList>
    </citation>
    <scope>NUCLEOTIDE SEQUENCE [LARGE SCALE GENOMIC DNA]</scope>
    <source>
        <strain evidence="4">CGMCC 4.7367</strain>
    </source>
</reference>
<keyword evidence="4" id="KW-1185">Reference proteome</keyword>
<protein>
    <submittedName>
        <fullName evidence="3">Uncharacterized protein</fullName>
    </submittedName>
</protein>
<accession>A0ABQ3ME77</accession>
<name>A0ABQ3ME77_9PSEU</name>
<evidence type="ECO:0000313" key="3">
    <source>
        <dbReference type="EMBL" id="GHH42079.1"/>
    </source>
</evidence>
<feature type="transmembrane region" description="Helical" evidence="2">
    <location>
        <begin position="72"/>
        <end position="95"/>
    </location>
</feature>
<evidence type="ECO:0000256" key="2">
    <source>
        <dbReference type="SAM" id="Phobius"/>
    </source>
</evidence>